<dbReference type="Pfam" id="PF13407">
    <property type="entry name" value="Peripla_BP_4"/>
    <property type="match status" value="1"/>
</dbReference>
<geneLocation type="plasmid" evidence="4 5">
    <name>pACMV1</name>
</geneLocation>
<dbReference type="Gene3D" id="3.40.50.2300">
    <property type="match status" value="2"/>
</dbReference>
<dbReference type="InterPro" id="IPR028082">
    <property type="entry name" value="Peripla_BP_I"/>
</dbReference>
<keyword evidence="5" id="KW-1185">Reference proteome</keyword>
<sequence>MKMRTIGTGMLAGLLGGVALGCVSLAGMTGTAVAKAPEYTFAMITHAQPGDTFWDIIRKGAEAAAKKDHVKLVYLNNPNASGEAQLITNVTQQHVDGIAATLAFPDAEDPALAQAEKAGIPVVGFNAGTSEWKKAGMLMYVGEDETIAGEAVGDRLNTLGAKHVLVVDQQQGAIQLEDRGDGIKKTFKGKVSVLYVDGYDMAGAQSRIVAKLQQNRDIDYVVTLGAPFAPTAIQAVKMANSKAKVATFDLNPQAVHLIQEGKLQFAVDQQPYVQGYEAVDFLWLYKTNGDVVGGGKPVLTGPTFVTSKNVAAVAKFAERGTR</sequence>
<proteinExistence type="inferred from homology"/>
<dbReference type="EMBL" id="AP012036">
    <property type="protein sequence ID" value="BAJ82910.1"/>
    <property type="molecule type" value="Genomic_DNA"/>
</dbReference>
<dbReference type="InterPro" id="IPR050555">
    <property type="entry name" value="Bact_Solute-Bind_Prot2"/>
</dbReference>
<dbReference type="KEGG" id="amv:ACMV_P1_01140"/>
<evidence type="ECO:0000259" key="3">
    <source>
        <dbReference type="Pfam" id="PF13407"/>
    </source>
</evidence>
<evidence type="ECO:0000256" key="2">
    <source>
        <dbReference type="ARBA" id="ARBA00007639"/>
    </source>
</evidence>
<gene>
    <name evidence="4" type="ordered locus">ACMV_P1_01140</name>
</gene>
<comment type="similarity">
    <text evidence="2">Belongs to the bacterial solute-binding protein 2 family.</text>
</comment>
<dbReference type="InterPro" id="IPR025997">
    <property type="entry name" value="SBP_2_dom"/>
</dbReference>
<dbReference type="GO" id="GO:0030246">
    <property type="term" value="F:carbohydrate binding"/>
    <property type="evidence" value="ECO:0007669"/>
    <property type="project" value="TreeGrafter"/>
</dbReference>
<protein>
    <submittedName>
        <fullName evidence="4">Putative ABC transporter substrate-binding protein</fullName>
    </submittedName>
</protein>
<comment type="subcellular location">
    <subcellularLocation>
        <location evidence="1">Periplasm</location>
    </subcellularLocation>
</comment>
<dbReference type="PANTHER" id="PTHR30036:SF7">
    <property type="entry name" value="ABC TRANSPORTER PERIPLASMIC-BINDING PROTEIN YPHF"/>
    <property type="match status" value="1"/>
</dbReference>
<evidence type="ECO:0000256" key="1">
    <source>
        <dbReference type="ARBA" id="ARBA00004418"/>
    </source>
</evidence>
<dbReference type="GO" id="GO:0030288">
    <property type="term" value="C:outer membrane-bounded periplasmic space"/>
    <property type="evidence" value="ECO:0007669"/>
    <property type="project" value="TreeGrafter"/>
</dbReference>
<feature type="domain" description="Periplasmic binding protein" evidence="3">
    <location>
        <begin position="42"/>
        <end position="285"/>
    </location>
</feature>
<accession>F0J743</accession>
<dbReference type="HOGENOM" id="CLU_037628_3_5_5"/>
<dbReference type="AlphaFoldDB" id="F0J743"/>
<dbReference type="Proteomes" id="UP000007100">
    <property type="component" value="Plasmid pACMV1"/>
</dbReference>
<organism evidence="4 5">
    <name type="scientific">Acidiphilium multivorum (strain DSM 11245 / JCM 8867 / NBRC 100883 / AIU 301)</name>
    <dbReference type="NCBI Taxonomy" id="926570"/>
    <lineage>
        <taxon>Bacteria</taxon>
        <taxon>Pseudomonadati</taxon>
        <taxon>Pseudomonadota</taxon>
        <taxon>Alphaproteobacteria</taxon>
        <taxon>Acetobacterales</taxon>
        <taxon>Acidocellaceae</taxon>
        <taxon>Acidiphilium</taxon>
    </lineage>
</organism>
<name>F0J743_ACIMA</name>
<reference evidence="4 5" key="1">
    <citation type="submission" date="2010-12" db="EMBL/GenBank/DDBJ databases">
        <title>Whole genome sequence of Acidiphilium multivorum AIU301.</title>
        <authorList>
            <person name="Narita-Yamada S."/>
            <person name="Nakamura S."/>
            <person name="Ito N."/>
            <person name="Takarada H."/>
            <person name="Katano Y."/>
            <person name="Nakazawa H."/>
            <person name="Hosoyama A."/>
            <person name="Yamada R."/>
            <person name="Fujita N."/>
        </authorList>
    </citation>
    <scope>NUCLEOTIDE SEQUENCE [LARGE SCALE GENOMIC DNA]</scope>
    <source>
        <strain evidence="5">DSM 11245 / JCM 8867 / AIU301</strain>
        <plasmid evidence="4 5">pACMV1</plasmid>
    </source>
</reference>
<dbReference type="SUPFAM" id="SSF53822">
    <property type="entry name" value="Periplasmic binding protein-like I"/>
    <property type="match status" value="1"/>
</dbReference>
<keyword evidence="4" id="KW-0614">Plasmid</keyword>
<dbReference type="PROSITE" id="PS51257">
    <property type="entry name" value="PROKAR_LIPOPROTEIN"/>
    <property type="match status" value="1"/>
</dbReference>
<evidence type="ECO:0000313" key="4">
    <source>
        <dbReference type="EMBL" id="BAJ82910.1"/>
    </source>
</evidence>
<evidence type="ECO:0000313" key="5">
    <source>
        <dbReference type="Proteomes" id="UP000007100"/>
    </source>
</evidence>
<dbReference type="PANTHER" id="PTHR30036">
    <property type="entry name" value="D-XYLOSE-BINDING PERIPLASMIC PROTEIN"/>
    <property type="match status" value="1"/>
</dbReference>